<name>G7YEW8_CLOSI</name>
<keyword evidence="2" id="KW-1185">Reference proteome</keyword>
<protein>
    <submittedName>
        <fullName evidence="1">Uncharacterized protein</fullName>
    </submittedName>
</protein>
<dbReference type="EMBL" id="DF143162">
    <property type="protein sequence ID" value="GAA51504.1"/>
    <property type="molecule type" value="Genomic_DNA"/>
</dbReference>
<proteinExistence type="predicted"/>
<evidence type="ECO:0000313" key="2">
    <source>
        <dbReference type="Proteomes" id="UP000008909"/>
    </source>
</evidence>
<dbReference type="AlphaFoldDB" id="G7YEW8"/>
<evidence type="ECO:0000313" key="1">
    <source>
        <dbReference type="EMBL" id="GAA51504.1"/>
    </source>
</evidence>
<sequence>MMHLQGKHPVNDAVLKELWQQSLPSEVRKVLSVVEQDSSLAKLAKVADRVHEACKQFVVSNVHQQSTSPSNLELKFNAMKAQFSELSLQLNEVTKLIDRPQRHRGPRSRSHSRAPKHIPVLRPASVDEIQSIGTGGIFVFDNLPMRAAPSIKEVASSWPHIHEMVCDELAEDDVTILLGQMVAGPCITGYRGDIYEPLQWLHNSEFTDILACNILLFLEHKRALLMVETGKALVVPFKSISIPRLDLAALCLAVKVADLIKAGINSVIMRKAALLWSANIAENDVEKRLTEEFNTTVLSPRLNDSTERPCTLDGLKNILHPCRSSFVMIPWRIPPTITSLNDLPKMSMYGLSTDPCTASRRRYRYHHTQSDDLQVVHHIPDIYRMRVLRLTCARS</sequence>
<organism evidence="1 2">
    <name type="scientific">Clonorchis sinensis</name>
    <name type="common">Chinese liver fluke</name>
    <dbReference type="NCBI Taxonomy" id="79923"/>
    <lineage>
        <taxon>Eukaryota</taxon>
        <taxon>Metazoa</taxon>
        <taxon>Spiralia</taxon>
        <taxon>Lophotrochozoa</taxon>
        <taxon>Platyhelminthes</taxon>
        <taxon>Trematoda</taxon>
        <taxon>Digenea</taxon>
        <taxon>Opisthorchiida</taxon>
        <taxon>Opisthorchiata</taxon>
        <taxon>Opisthorchiidae</taxon>
        <taxon>Clonorchis</taxon>
    </lineage>
</organism>
<gene>
    <name evidence="1" type="ORF">CLF_106265</name>
</gene>
<dbReference type="Proteomes" id="UP000008909">
    <property type="component" value="Unassembled WGS sequence"/>
</dbReference>
<accession>G7YEW8</accession>
<reference key="2">
    <citation type="submission" date="2011-10" db="EMBL/GenBank/DDBJ databases">
        <title>The genome and transcriptome sequence of Clonorchis sinensis provide insights into the carcinogenic liver fluke.</title>
        <authorList>
            <person name="Wang X."/>
            <person name="Huang Y."/>
            <person name="Chen W."/>
            <person name="Liu H."/>
            <person name="Guo L."/>
            <person name="Chen Y."/>
            <person name="Luo F."/>
            <person name="Zhou W."/>
            <person name="Sun J."/>
            <person name="Mao Q."/>
            <person name="Liang P."/>
            <person name="Zhou C."/>
            <person name="Tian Y."/>
            <person name="Men J."/>
            <person name="Lv X."/>
            <person name="Huang L."/>
            <person name="Zhou J."/>
            <person name="Hu Y."/>
            <person name="Li R."/>
            <person name="Zhang F."/>
            <person name="Lei H."/>
            <person name="Li X."/>
            <person name="Hu X."/>
            <person name="Liang C."/>
            <person name="Xu J."/>
            <person name="Wu Z."/>
            <person name="Yu X."/>
        </authorList>
    </citation>
    <scope>NUCLEOTIDE SEQUENCE</scope>
    <source>
        <strain>Henan</strain>
    </source>
</reference>
<reference evidence="1" key="1">
    <citation type="journal article" date="2011" name="Genome Biol.">
        <title>The draft genome of the carcinogenic human liver fluke Clonorchis sinensis.</title>
        <authorList>
            <person name="Wang X."/>
            <person name="Chen W."/>
            <person name="Huang Y."/>
            <person name="Sun J."/>
            <person name="Men J."/>
            <person name="Liu H."/>
            <person name="Luo F."/>
            <person name="Guo L."/>
            <person name="Lv X."/>
            <person name="Deng C."/>
            <person name="Zhou C."/>
            <person name="Fan Y."/>
            <person name="Li X."/>
            <person name="Huang L."/>
            <person name="Hu Y."/>
            <person name="Liang C."/>
            <person name="Hu X."/>
            <person name="Xu J."/>
            <person name="Yu X."/>
        </authorList>
    </citation>
    <scope>NUCLEOTIDE SEQUENCE [LARGE SCALE GENOMIC DNA]</scope>
    <source>
        <strain evidence="1">Henan</strain>
    </source>
</reference>